<name>A0A1Y3AMQ9_EURMA</name>
<dbReference type="Gene3D" id="2.130.10.30">
    <property type="entry name" value="Regulator of chromosome condensation 1/beta-lactamase-inhibitor protein II"/>
    <property type="match status" value="1"/>
</dbReference>
<reference evidence="1 2" key="1">
    <citation type="submission" date="2017-03" db="EMBL/GenBank/DDBJ databases">
        <title>Genome Survey of Euroglyphus maynei.</title>
        <authorList>
            <person name="Arlian L.G."/>
            <person name="Morgan M.S."/>
            <person name="Rider S.D."/>
        </authorList>
    </citation>
    <scope>NUCLEOTIDE SEQUENCE [LARGE SCALE GENOMIC DNA]</scope>
    <source>
        <strain evidence="1">Arlian Lab</strain>
        <tissue evidence="1">Whole body</tissue>
    </source>
</reference>
<dbReference type="Proteomes" id="UP000194236">
    <property type="component" value="Unassembled WGS sequence"/>
</dbReference>
<dbReference type="InterPro" id="IPR009091">
    <property type="entry name" value="RCC1/BLIP-II"/>
</dbReference>
<dbReference type="Pfam" id="PF13540">
    <property type="entry name" value="RCC1_2"/>
    <property type="match status" value="1"/>
</dbReference>
<gene>
    <name evidence="1" type="ORF">BLA29_014271</name>
</gene>
<feature type="non-terminal residue" evidence="1">
    <location>
        <position position="100"/>
    </location>
</feature>
<dbReference type="OrthoDB" id="10253607at2759"/>
<dbReference type="AlphaFoldDB" id="A0A1Y3AMQ9"/>
<evidence type="ECO:0000313" key="1">
    <source>
        <dbReference type="EMBL" id="OTF69731.1"/>
    </source>
</evidence>
<accession>A0A1Y3AMQ9</accession>
<dbReference type="SUPFAM" id="SSF50985">
    <property type="entry name" value="RCC1/BLIP-II"/>
    <property type="match status" value="1"/>
</dbReference>
<sequence>MENADNDDDSIVREKLYCWGIDPKTWRLKMRSDRQTLSNNNRNDCKNQSVDYTKIREINMEKLLKNGYLIQKMVAGQSHTLLLTDQGTIFTFGNGRDGQL</sequence>
<proteinExistence type="predicted"/>
<organism evidence="1 2">
    <name type="scientific">Euroglyphus maynei</name>
    <name type="common">Mayne's house dust mite</name>
    <dbReference type="NCBI Taxonomy" id="6958"/>
    <lineage>
        <taxon>Eukaryota</taxon>
        <taxon>Metazoa</taxon>
        <taxon>Ecdysozoa</taxon>
        <taxon>Arthropoda</taxon>
        <taxon>Chelicerata</taxon>
        <taxon>Arachnida</taxon>
        <taxon>Acari</taxon>
        <taxon>Acariformes</taxon>
        <taxon>Sarcoptiformes</taxon>
        <taxon>Astigmata</taxon>
        <taxon>Psoroptidia</taxon>
        <taxon>Analgoidea</taxon>
        <taxon>Pyroglyphidae</taxon>
        <taxon>Pyroglyphinae</taxon>
        <taxon>Euroglyphus</taxon>
    </lineage>
</organism>
<comment type="caution">
    <text evidence="1">The sequence shown here is derived from an EMBL/GenBank/DDBJ whole genome shotgun (WGS) entry which is preliminary data.</text>
</comment>
<keyword evidence="2" id="KW-1185">Reference proteome</keyword>
<dbReference type="EMBL" id="MUJZ01069091">
    <property type="protein sequence ID" value="OTF69731.1"/>
    <property type="molecule type" value="Genomic_DNA"/>
</dbReference>
<evidence type="ECO:0000313" key="2">
    <source>
        <dbReference type="Proteomes" id="UP000194236"/>
    </source>
</evidence>
<protein>
    <submittedName>
        <fullName evidence="1">Uncharacterized protein</fullName>
    </submittedName>
</protein>